<keyword evidence="2" id="KW-0812">Transmembrane</keyword>
<keyword evidence="2" id="KW-1133">Transmembrane helix</keyword>
<feature type="transmembrane region" description="Helical" evidence="2">
    <location>
        <begin position="178"/>
        <end position="196"/>
    </location>
</feature>
<dbReference type="Proteomes" id="UP001303115">
    <property type="component" value="Unassembled WGS sequence"/>
</dbReference>
<feature type="transmembrane region" description="Helical" evidence="2">
    <location>
        <begin position="112"/>
        <end position="133"/>
    </location>
</feature>
<feature type="region of interest" description="Disordered" evidence="1">
    <location>
        <begin position="255"/>
        <end position="278"/>
    </location>
</feature>
<feature type="region of interest" description="Disordered" evidence="1">
    <location>
        <begin position="301"/>
        <end position="405"/>
    </location>
</feature>
<name>A0AAN6PCR9_9PEZI</name>
<feature type="region of interest" description="Disordered" evidence="1">
    <location>
        <begin position="1"/>
        <end position="48"/>
    </location>
</feature>
<proteinExistence type="predicted"/>
<dbReference type="AlphaFoldDB" id="A0AAN6PCR9"/>
<gene>
    <name evidence="3" type="ORF">C8A01DRAFT_48733</name>
</gene>
<evidence type="ECO:0008006" key="5">
    <source>
        <dbReference type="Google" id="ProtNLM"/>
    </source>
</evidence>
<protein>
    <recommendedName>
        <fullName evidence="5">Transmembrane protein</fullName>
    </recommendedName>
</protein>
<feature type="compositionally biased region" description="Pro residues" evidence="1">
    <location>
        <begin position="19"/>
        <end position="28"/>
    </location>
</feature>
<organism evidence="3 4">
    <name type="scientific">Parachaetomium inaequale</name>
    <dbReference type="NCBI Taxonomy" id="2588326"/>
    <lineage>
        <taxon>Eukaryota</taxon>
        <taxon>Fungi</taxon>
        <taxon>Dikarya</taxon>
        <taxon>Ascomycota</taxon>
        <taxon>Pezizomycotina</taxon>
        <taxon>Sordariomycetes</taxon>
        <taxon>Sordariomycetidae</taxon>
        <taxon>Sordariales</taxon>
        <taxon>Chaetomiaceae</taxon>
        <taxon>Parachaetomium</taxon>
    </lineage>
</organism>
<keyword evidence="4" id="KW-1185">Reference proteome</keyword>
<evidence type="ECO:0000256" key="2">
    <source>
        <dbReference type="SAM" id="Phobius"/>
    </source>
</evidence>
<dbReference type="EMBL" id="MU854458">
    <property type="protein sequence ID" value="KAK4035017.1"/>
    <property type="molecule type" value="Genomic_DNA"/>
</dbReference>
<feature type="compositionally biased region" description="Polar residues" evidence="1">
    <location>
        <begin position="256"/>
        <end position="275"/>
    </location>
</feature>
<reference evidence="4" key="1">
    <citation type="journal article" date="2023" name="Mol. Phylogenet. Evol.">
        <title>Genome-scale phylogeny and comparative genomics of the fungal order Sordariales.</title>
        <authorList>
            <person name="Hensen N."/>
            <person name="Bonometti L."/>
            <person name="Westerberg I."/>
            <person name="Brannstrom I.O."/>
            <person name="Guillou S."/>
            <person name="Cros-Aarteil S."/>
            <person name="Calhoun S."/>
            <person name="Haridas S."/>
            <person name="Kuo A."/>
            <person name="Mondo S."/>
            <person name="Pangilinan J."/>
            <person name="Riley R."/>
            <person name="LaButti K."/>
            <person name="Andreopoulos B."/>
            <person name="Lipzen A."/>
            <person name="Chen C."/>
            <person name="Yan M."/>
            <person name="Daum C."/>
            <person name="Ng V."/>
            <person name="Clum A."/>
            <person name="Steindorff A."/>
            <person name="Ohm R.A."/>
            <person name="Martin F."/>
            <person name="Silar P."/>
            <person name="Natvig D.O."/>
            <person name="Lalanne C."/>
            <person name="Gautier V."/>
            <person name="Ament-Velasquez S.L."/>
            <person name="Kruys A."/>
            <person name="Hutchinson M.I."/>
            <person name="Powell A.J."/>
            <person name="Barry K."/>
            <person name="Miller A.N."/>
            <person name="Grigoriev I.V."/>
            <person name="Debuchy R."/>
            <person name="Gladieux P."/>
            <person name="Hiltunen Thoren M."/>
            <person name="Johannesson H."/>
        </authorList>
    </citation>
    <scope>NUCLEOTIDE SEQUENCE [LARGE SCALE GENOMIC DNA]</scope>
    <source>
        <strain evidence="4">CBS 284.82</strain>
    </source>
</reference>
<feature type="transmembrane region" description="Helical" evidence="2">
    <location>
        <begin position="208"/>
        <end position="230"/>
    </location>
</feature>
<feature type="compositionally biased region" description="Polar residues" evidence="1">
    <location>
        <begin position="363"/>
        <end position="373"/>
    </location>
</feature>
<evidence type="ECO:0000313" key="4">
    <source>
        <dbReference type="Proteomes" id="UP001303115"/>
    </source>
</evidence>
<evidence type="ECO:0000313" key="3">
    <source>
        <dbReference type="EMBL" id="KAK4035017.1"/>
    </source>
</evidence>
<evidence type="ECO:0000256" key="1">
    <source>
        <dbReference type="SAM" id="MobiDB-lite"/>
    </source>
</evidence>
<comment type="caution">
    <text evidence="3">The sequence shown here is derived from an EMBL/GenBank/DDBJ whole genome shotgun (WGS) entry which is preliminary data.</text>
</comment>
<keyword evidence="2" id="KW-0472">Membrane</keyword>
<sequence length="405" mass="44296">MAEPPSKAPRPISMSLPTPCTPYTPSPLTPTGGPRLGPRRQSRFTEDMTERMPAASISERSMDYHWYGPSTEDVNIQTNNTNNTNNLPVPEAETPPAGIEIESRDRRTWLRFVNGALHAVPCLVLLGILGYALRVLRDDAGSYMGIQAIILICVLFADVVLDVITIFRAQTPWPTWGLLLRVIYGIAYIALFLVYVGLGGPFPRGYTYWGLSVEMAGPVVYILLCVEGLWNLLHPPVCRYNLGGTLLGPAIPTPKNPLSSTVTNNDDGKRTSFNPRFSAAGTEHSSISLTWQRWVRTRSSSTQYSHSHRHRHSRGDDDLETGGGGSGSSLCCPQGTTVTTAREPSADFTLREQPDQEAEEEGSGSSRVASSHYTGKVEGERWCEKVSEETVRPPPVKAADDGGGR</sequence>
<feature type="compositionally biased region" description="Basic and acidic residues" evidence="1">
    <location>
        <begin position="375"/>
        <end position="391"/>
    </location>
</feature>
<feature type="transmembrane region" description="Helical" evidence="2">
    <location>
        <begin position="145"/>
        <end position="166"/>
    </location>
</feature>
<accession>A0AAN6PCR9</accession>